<dbReference type="Proteomes" id="UP000256379">
    <property type="component" value="Unassembled WGS sequence"/>
</dbReference>
<dbReference type="OrthoDB" id="9777147at2"/>
<feature type="transmembrane region" description="Helical" evidence="16">
    <location>
        <begin position="12"/>
        <end position="33"/>
    </location>
</feature>
<feature type="transmembrane region" description="Helical" evidence="16">
    <location>
        <begin position="101"/>
        <end position="119"/>
    </location>
</feature>
<dbReference type="PANTHER" id="PTHR14269">
    <property type="entry name" value="CDP-DIACYLGLYCEROL--GLYCEROL-3-PHOSPHATE 3-PHOSPHATIDYLTRANSFERASE-RELATED"/>
    <property type="match status" value="1"/>
</dbReference>
<reference evidence="17 18" key="1">
    <citation type="submission" date="2018-04" db="EMBL/GenBank/DDBJ databases">
        <title>Novel Campyloabacter and Helicobacter Species and Strains.</title>
        <authorList>
            <person name="Mannion A.J."/>
            <person name="Shen Z."/>
            <person name="Fox J.G."/>
        </authorList>
    </citation>
    <scope>NUCLEOTIDE SEQUENCE [LARGE SCALE GENOMIC DNA]</scope>
    <source>
        <strain evidence="17 18">MIT 17-337</strain>
    </source>
</reference>
<dbReference type="InterPro" id="IPR048254">
    <property type="entry name" value="CDP_ALCOHOL_P_TRANSF_CS"/>
</dbReference>
<feature type="transmembrane region" description="Helical" evidence="16">
    <location>
        <begin position="131"/>
        <end position="149"/>
    </location>
</feature>
<dbReference type="PANTHER" id="PTHR14269:SF61">
    <property type="entry name" value="CDP-DIACYLGLYCEROL--SERINE O-PHOSPHATIDYLTRANSFERASE"/>
    <property type="match status" value="1"/>
</dbReference>
<comment type="subcellular location">
    <subcellularLocation>
        <location evidence="2">Endomembrane system</location>
        <topology evidence="2">Multi-pass membrane protein</topology>
    </subcellularLocation>
</comment>
<feature type="transmembrane region" description="Helical" evidence="16">
    <location>
        <begin position="39"/>
        <end position="56"/>
    </location>
</feature>
<dbReference type="EMBL" id="NXLQ01000012">
    <property type="protein sequence ID" value="RDU65395.1"/>
    <property type="molecule type" value="Genomic_DNA"/>
</dbReference>
<dbReference type="InterPro" id="IPR000462">
    <property type="entry name" value="CDP-OH_P_trans"/>
</dbReference>
<evidence type="ECO:0000256" key="2">
    <source>
        <dbReference type="ARBA" id="ARBA00004127"/>
    </source>
</evidence>
<dbReference type="InterPro" id="IPR043130">
    <property type="entry name" value="CDP-OH_PTrfase_TM_dom"/>
</dbReference>
<comment type="caution">
    <text evidence="17">The sequence shown here is derived from an EMBL/GenBank/DDBJ whole genome shotgun (WGS) entry which is preliminary data.</text>
</comment>
<sequence length="265" mass="29963">MKISPRYVLPNLFTAASIFMGILAIFMAYKGLVYDDSKSFTTACWYILFSMVLDGLDGRVARLTNTASKFGVEFDSLADIVAFGVAPAVVLYFYVGHDYGRYGMAISGLFVVLGAIRLARFNITTSVENSFIGLPIPSAAAIICLWILVVEYHKLDIFGISNFITEHSYVFLILAFVTSILMVSNIRYPSFKKVKWNLKYFILLLMLLTCVIVQPSLTLCILFSLYILYGILRWFFVVTFKIIFRKKFDTHDKQSVATPTKDLLS</sequence>
<dbReference type="InterPro" id="IPR050324">
    <property type="entry name" value="CDP-alcohol_PTase-I"/>
</dbReference>
<keyword evidence="18" id="KW-1185">Reference proteome</keyword>
<evidence type="ECO:0000256" key="14">
    <source>
        <dbReference type="ARBA" id="ARBA00032361"/>
    </source>
</evidence>
<keyword evidence="7 15" id="KW-0808">Transferase</keyword>
<gene>
    <name evidence="17" type="primary">pssA</name>
    <name evidence="17" type="ORF">CQA53_06370</name>
</gene>
<keyword evidence="9 16" id="KW-1133">Transmembrane helix</keyword>
<evidence type="ECO:0000256" key="7">
    <source>
        <dbReference type="ARBA" id="ARBA00022679"/>
    </source>
</evidence>
<name>A0A3D8IKE3_9HELI</name>
<keyword evidence="6" id="KW-0444">Lipid biosynthesis</keyword>
<feature type="transmembrane region" description="Helical" evidence="16">
    <location>
        <begin position="223"/>
        <end position="244"/>
    </location>
</feature>
<dbReference type="PROSITE" id="PS00379">
    <property type="entry name" value="CDP_ALCOHOL_P_TRANSF"/>
    <property type="match status" value="1"/>
</dbReference>
<dbReference type="GO" id="GO:0012505">
    <property type="term" value="C:endomembrane system"/>
    <property type="evidence" value="ECO:0007669"/>
    <property type="project" value="UniProtKB-SubCell"/>
</dbReference>
<evidence type="ECO:0000256" key="12">
    <source>
        <dbReference type="ARBA" id="ARBA00023209"/>
    </source>
</evidence>
<dbReference type="NCBIfam" id="TIGR00473">
    <property type="entry name" value="pssA"/>
    <property type="match status" value="1"/>
</dbReference>
<evidence type="ECO:0000256" key="16">
    <source>
        <dbReference type="SAM" id="Phobius"/>
    </source>
</evidence>
<evidence type="ECO:0000256" key="3">
    <source>
        <dbReference type="ARBA" id="ARBA00010441"/>
    </source>
</evidence>
<dbReference type="RefSeq" id="WP_115543186.1">
    <property type="nucleotide sequence ID" value="NZ_NXLQ01000012.1"/>
</dbReference>
<evidence type="ECO:0000256" key="4">
    <source>
        <dbReference type="ARBA" id="ARBA00013174"/>
    </source>
</evidence>
<dbReference type="GO" id="GO:0008654">
    <property type="term" value="P:phospholipid biosynthetic process"/>
    <property type="evidence" value="ECO:0007669"/>
    <property type="project" value="UniProtKB-KW"/>
</dbReference>
<evidence type="ECO:0000256" key="6">
    <source>
        <dbReference type="ARBA" id="ARBA00022516"/>
    </source>
</evidence>
<dbReference type="Gene3D" id="1.20.120.1760">
    <property type="match status" value="1"/>
</dbReference>
<dbReference type="GO" id="GO:0003882">
    <property type="term" value="F:CDP-diacylglycerol-serine O-phosphatidyltransferase activity"/>
    <property type="evidence" value="ECO:0007669"/>
    <property type="project" value="UniProtKB-EC"/>
</dbReference>
<evidence type="ECO:0000256" key="11">
    <source>
        <dbReference type="ARBA" id="ARBA00023136"/>
    </source>
</evidence>
<dbReference type="GO" id="GO:0016020">
    <property type="term" value="C:membrane"/>
    <property type="evidence" value="ECO:0007669"/>
    <property type="project" value="InterPro"/>
</dbReference>
<evidence type="ECO:0000256" key="8">
    <source>
        <dbReference type="ARBA" id="ARBA00022692"/>
    </source>
</evidence>
<dbReference type="EC" id="2.7.8.8" evidence="4"/>
<feature type="transmembrane region" description="Helical" evidence="16">
    <location>
        <begin position="77"/>
        <end position="95"/>
    </location>
</feature>
<accession>A0A3D8IKE3</accession>
<dbReference type="InterPro" id="IPR004533">
    <property type="entry name" value="CDP-diaglyc--ser_O-PTrfase"/>
</dbReference>
<proteinExistence type="inferred from homology"/>
<evidence type="ECO:0000256" key="13">
    <source>
        <dbReference type="ARBA" id="ARBA00023264"/>
    </source>
</evidence>
<evidence type="ECO:0000256" key="5">
    <source>
        <dbReference type="ARBA" id="ARBA00017171"/>
    </source>
</evidence>
<evidence type="ECO:0000256" key="15">
    <source>
        <dbReference type="RuleBase" id="RU003750"/>
    </source>
</evidence>
<comment type="catalytic activity">
    <reaction evidence="1">
        <text>a CDP-1,2-diacyl-sn-glycerol + L-serine = a 1,2-diacyl-sn-glycero-3-phospho-L-serine + CMP + H(+)</text>
        <dbReference type="Rhea" id="RHEA:16913"/>
        <dbReference type="ChEBI" id="CHEBI:15378"/>
        <dbReference type="ChEBI" id="CHEBI:33384"/>
        <dbReference type="ChEBI" id="CHEBI:57262"/>
        <dbReference type="ChEBI" id="CHEBI:58332"/>
        <dbReference type="ChEBI" id="CHEBI:60377"/>
        <dbReference type="EC" id="2.7.8.8"/>
    </reaction>
</comment>
<evidence type="ECO:0000313" key="18">
    <source>
        <dbReference type="Proteomes" id="UP000256379"/>
    </source>
</evidence>
<dbReference type="AlphaFoldDB" id="A0A3D8IKE3"/>
<comment type="similarity">
    <text evidence="3 15">Belongs to the CDP-alcohol phosphatidyltransferase class-I family.</text>
</comment>
<keyword evidence="11 16" id="KW-0472">Membrane</keyword>
<organism evidence="17 18">
    <name type="scientific">Helicobacter didelphidarum</name>
    <dbReference type="NCBI Taxonomy" id="2040648"/>
    <lineage>
        <taxon>Bacteria</taxon>
        <taxon>Pseudomonadati</taxon>
        <taxon>Campylobacterota</taxon>
        <taxon>Epsilonproteobacteria</taxon>
        <taxon>Campylobacterales</taxon>
        <taxon>Helicobacteraceae</taxon>
        <taxon>Helicobacter</taxon>
    </lineage>
</organism>
<evidence type="ECO:0000313" key="17">
    <source>
        <dbReference type="EMBL" id="RDU65395.1"/>
    </source>
</evidence>
<feature type="transmembrane region" description="Helical" evidence="16">
    <location>
        <begin position="200"/>
        <end position="217"/>
    </location>
</feature>
<feature type="transmembrane region" description="Helical" evidence="16">
    <location>
        <begin position="169"/>
        <end position="188"/>
    </location>
</feature>
<keyword evidence="8 16" id="KW-0812">Transmembrane</keyword>
<keyword evidence="12" id="KW-0594">Phospholipid biosynthesis</keyword>
<evidence type="ECO:0000256" key="10">
    <source>
        <dbReference type="ARBA" id="ARBA00023098"/>
    </source>
</evidence>
<dbReference type="Pfam" id="PF01066">
    <property type="entry name" value="CDP-OH_P_transf"/>
    <property type="match status" value="1"/>
</dbReference>
<evidence type="ECO:0000256" key="9">
    <source>
        <dbReference type="ARBA" id="ARBA00022989"/>
    </source>
</evidence>
<evidence type="ECO:0000256" key="1">
    <source>
        <dbReference type="ARBA" id="ARBA00000287"/>
    </source>
</evidence>
<keyword evidence="10" id="KW-0443">Lipid metabolism</keyword>
<protein>
    <recommendedName>
        <fullName evidence="5">CDP-diacylglycerol--serine O-phosphatidyltransferase</fullName>
        <ecNumber evidence="4">2.7.8.8</ecNumber>
    </recommendedName>
    <alternativeName>
        <fullName evidence="14">Phosphatidylserine synthase</fullName>
    </alternativeName>
</protein>
<keyword evidence="13" id="KW-1208">Phospholipid metabolism</keyword>